<evidence type="ECO:0000313" key="2">
    <source>
        <dbReference type="EMBL" id="ABB44164.1"/>
    </source>
</evidence>
<protein>
    <submittedName>
        <fullName evidence="2">Metal dependent phosphohydrolase</fullName>
    </submittedName>
</protein>
<dbReference type="GO" id="GO:0016787">
    <property type="term" value="F:hydrolase activity"/>
    <property type="evidence" value="ECO:0007669"/>
    <property type="project" value="UniProtKB-KW"/>
</dbReference>
<feature type="domain" description="HD-GYP" evidence="1">
    <location>
        <begin position="132"/>
        <end position="323"/>
    </location>
</feature>
<accession>Q30S67</accession>
<keyword evidence="2" id="KW-0378">Hydrolase</keyword>
<dbReference type="RefSeq" id="WP_011372516.1">
    <property type="nucleotide sequence ID" value="NC_007575.1"/>
</dbReference>
<proteinExistence type="predicted"/>
<keyword evidence="3" id="KW-1185">Reference proteome</keyword>
<dbReference type="InterPro" id="IPR003607">
    <property type="entry name" value="HD/PDEase_dom"/>
</dbReference>
<dbReference type="CDD" id="cd00077">
    <property type="entry name" value="HDc"/>
    <property type="match status" value="1"/>
</dbReference>
<evidence type="ECO:0000259" key="1">
    <source>
        <dbReference type="PROSITE" id="PS51832"/>
    </source>
</evidence>
<dbReference type="OrthoDB" id="9781223at2"/>
<dbReference type="Pfam" id="PF13487">
    <property type="entry name" value="HD_5"/>
    <property type="match status" value="1"/>
</dbReference>
<dbReference type="KEGG" id="tdn:Suden_0886"/>
<dbReference type="Proteomes" id="UP000002714">
    <property type="component" value="Chromosome"/>
</dbReference>
<dbReference type="eggNOG" id="COG2206">
    <property type="taxonomic scope" value="Bacteria"/>
</dbReference>
<gene>
    <name evidence="2" type="ordered locus">Suden_0886</name>
</gene>
<dbReference type="SMART" id="SM00471">
    <property type="entry name" value="HDc"/>
    <property type="match status" value="1"/>
</dbReference>
<dbReference type="STRING" id="326298.Suden_0886"/>
<dbReference type="PANTHER" id="PTHR43155">
    <property type="entry name" value="CYCLIC DI-GMP PHOSPHODIESTERASE PA4108-RELATED"/>
    <property type="match status" value="1"/>
</dbReference>
<name>Q30S67_SULDN</name>
<dbReference type="InterPro" id="IPR037522">
    <property type="entry name" value="HD_GYP_dom"/>
</dbReference>
<dbReference type="AlphaFoldDB" id="Q30S67"/>
<dbReference type="PANTHER" id="PTHR43155:SF2">
    <property type="entry name" value="CYCLIC DI-GMP PHOSPHODIESTERASE PA4108"/>
    <property type="match status" value="1"/>
</dbReference>
<dbReference type="SUPFAM" id="SSF109604">
    <property type="entry name" value="HD-domain/PDEase-like"/>
    <property type="match status" value="1"/>
</dbReference>
<evidence type="ECO:0000313" key="3">
    <source>
        <dbReference type="Proteomes" id="UP000002714"/>
    </source>
</evidence>
<dbReference type="HOGENOM" id="CLU_000445_92_1_7"/>
<dbReference type="PROSITE" id="PS51832">
    <property type="entry name" value="HD_GYP"/>
    <property type="match status" value="1"/>
</dbReference>
<dbReference type="Gene3D" id="1.10.3210.10">
    <property type="entry name" value="Hypothetical protein af1432"/>
    <property type="match status" value="1"/>
</dbReference>
<reference evidence="2 3" key="1">
    <citation type="journal article" date="2008" name="Appl. Environ. Microbiol.">
        <title>Genome of the epsilonproteobacterial chemolithoautotroph Sulfurimonas denitrificans.</title>
        <authorList>
            <person name="Sievert S.M."/>
            <person name="Scott K.M."/>
            <person name="Klotz M.G."/>
            <person name="Chain P.S.G."/>
            <person name="Hauser L.J."/>
            <person name="Hemp J."/>
            <person name="Huegler M."/>
            <person name="Land M."/>
            <person name="Lapidus A."/>
            <person name="Larimer F.W."/>
            <person name="Lucas S."/>
            <person name="Malfatti S.A."/>
            <person name="Meyer F."/>
            <person name="Paulsen I.T."/>
            <person name="Ren Q."/>
            <person name="Simon J."/>
            <person name="Bailey K."/>
            <person name="Diaz E."/>
            <person name="Fitzpatrick K.A."/>
            <person name="Glover B."/>
            <person name="Gwatney N."/>
            <person name="Korajkic A."/>
            <person name="Long A."/>
            <person name="Mobberley J.M."/>
            <person name="Pantry S.N."/>
            <person name="Pazder G."/>
            <person name="Peterson S."/>
            <person name="Quintanilla J.D."/>
            <person name="Sprinkle R."/>
            <person name="Stephens J."/>
            <person name="Thomas P."/>
            <person name="Vaughn R."/>
            <person name="Weber M.J."/>
            <person name="Wooten L.L."/>
        </authorList>
    </citation>
    <scope>NUCLEOTIDE SEQUENCE [LARGE SCALE GENOMIC DNA]</scope>
    <source>
        <strain evidence="3">ATCC 33889 / DSM 1251</strain>
    </source>
</reference>
<sequence>MKIIKTKLDYSHSYIQFDINTISVDQIVPFDIYIKKDNDYVIIIEAGTYISETLWSKLKNHEALYISTSDEDKQILSCKSLRYYIRHNRENHQKRVALLYDVTSKLFNVFIKSQDNKIDPDCTELIIKSIIFLIKYDEYFIKNTMTYLRDEDLLEYHSLHVAIYSLALGHALKYSEIQLIKLGVAALLHDIGLKKIDTNIITKEAKLSAQESQAVQKHCNYSVEIIKQNKILDPYIIDAIMHHHERYDGTGYPNQLTKENISDFAAIIGICDVFDALTSHRPHRKSLSSFEALKLMMKDSEMINQFNQKYLLISLKMLSKGHT</sequence>
<dbReference type="EMBL" id="CP000153">
    <property type="protein sequence ID" value="ABB44164.1"/>
    <property type="molecule type" value="Genomic_DNA"/>
</dbReference>
<organism evidence="2 3">
    <name type="scientific">Sulfurimonas denitrificans (strain ATCC 33889 / DSM 1251)</name>
    <name type="common">Thiomicrospira denitrificans (strain ATCC 33889 / DSM 1251)</name>
    <dbReference type="NCBI Taxonomy" id="326298"/>
    <lineage>
        <taxon>Bacteria</taxon>
        <taxon>Pseudomonadati</taxon>
        <taxon>Campylobacterota</taxon>
        <taxon>Epsilonproteobacteria</taxon>
        <taxon>Campylobacterales</taxon>
        <taxon>Sulfurimonadaceae</taxon>
        <taxon>Sulfurimonas</taxon>
    </lineage>
</organism>